<dbReference type="GO" id="GO:0005634">
    <property type="term" value="C:nucleus"/>
    <property type="evidence" value="ECO:0007669"/>
    <property type="project" value="UniProtKB-SubCell"/>
</dbReference>
<dbReference type="GO" id="GO:0006281">
    <property type="term" value="P:DNA repair"/>
    <property type="evidence" value="ECO:0007669"/>
    <property type="project" value="TreeGrafter"/>
</dbReference>
<keyword evidence="4 11" id="KW-0489">Methyltransferase</keyword>
<dbReference type="GO" id="GO:0140956">
    <property type="term" value="F:histone H3K79 trimethyltransferase activity"/>
    <property type="evidence" value="ECO:0007669"/>
    <property type="project" value="UniProtKB-EC"/>
</dbReference>
<dbReference type="FunFam" id="3.40.50.150:FF:000033">
    <property type="entry name" value="Histone-lysine N-methyltransferase, H3 lysine-79 specific"/>
    <property type="match status" value="1"/>
</dbReference>
<evidence type="ECO:0000259" key="12">
    <source>
        <dbReference type="PROSITE" id="PS51569"/>
    </source>
</evidence>
<dbReference type="OrthoDB" id="443402at2759"/>
<comment type="catalytic activity">
    <reaction evidence="10 11">
        <text>L-lysyl(79)-[histone H3] + 3 S-adenosyl-L-methionine = N(6),N(6),N(6)-trimethyl-L-lysyl(79)-[histone H3] + 3 S-adenosyl-L-homocysteine + 3 H(+)</text>
        <dbReference type="Rhea" id="RHEA:60328"/>
        <dbReference type="Rhea" id="RHEA-COMP:15549"/>
        <dbReference type="Rhea" id="RHEA-COMP:15552"/>
        <dbReference type="ChEBI" id="CHEBI:15378"/>
        <dbReference type="ChEBI" id="CHEBI:29969"/>
        <dbReference type="ChEBI" id="CHEBI:57856"/>
        <dbReference type="ChEBI" id="CHEBI:59789"/>
        <dbReference type="ChEBI" id="CHEBI:61961"/>
        <dbReference type="EC" id="2.1.1.360"/>
    </reaction>
</comment>
<reference evidence="14" key="1">
    <citation type="journal article" date="2018" name="Nat. Microbiol.">
        <title>Leveraging single-cell genomics to expand the fungal tree of life.</title>
        <authorList>
            <person name="Ahrendt S.R."/>
            <person name="Quandt C.A."/>
            <person name="Ciobanu D."/>
            <person name="Clum A."/>
            <person name="Salamov A."/>
            <person name="Andreopoulos B."/>
            <person name="Cheng J.F."/>
            <person name="Woyke T."/>
            <person name="Pelin A."/>
            <person name="Henrissat B."/>
            <person name="Reynolds N.K."/>
            <person name="Benny G.L."/>
            <person name="Smith M.E."/>
            <person name="James T.Y."/>
            <person name="Grigoriev I.V."/>
        </authorList>
    </citation>
    <scope>NUCLEOTIDE SEQUENCE [LARGE SCALE GENOMIC DNA]</scope>
    <source>
        <strain evidence="14">RSA 1356</strain>
    </source>
</reference>
<name>A0A4P9XP52_9FUNG</name>
<evidence type="ECO:0000256" key="3">
    <source>
        <dbReference type="ARBA" id="ARBA00020987"/>
    </source>
</evidence>
<dbReference type="PANTHER" id="PTHR21451">
    <property type="entry name" value="HISTONE H3 METHYLTRANSFERASE"/>
    <property type="match status" value="1"/>
</dbReference>
<dbReference type="Proteomes" id="UP000271241">
    <property type="component" value="Unassembled WGS sequence"/>
</dbReference>
<evidence type="ECO:0000313" key="13">
    <source>
        <dbReference type="EMBL" id="RKP07774.1"/>
    </source>
</evidence>
<dbReference type="InterPro" id="IPR025789">
    <property type="entry name" value="DOT1_dom"/>
</dbReference>
<evidence type="ECO:0000256" key="6">
    <source>
        <dbReference type="ARBA" id="ARBA00022691"/>
    </source>
</evidence>
<dbReference type="GO" id="GO:0032259">
    <property type="term" value="P:methylation"/>
    <property type="evidence" value="ECO:0007669"/>
    <property type="project" value="UniProtKB-KW"/>
</dbReference>
<dbReference type="EMBL" id="KZ992674">
    <property type="protein sequence ID" value="RKP07774.1"/>
    <property type="molecule type" value="Genomic_DNA"/>
</dbReference>
<accession>A0A4P9XP52</accession>
<evidence type="ECO:0000256" key="9">
    <source>
        <dbReference type="ARBA" id="ARBA00029821"/>
    </source>
</evidence>
<feature type="non-terminal residue" evidence="13">
    <location>
        <position position="1"/>
    </location>
</feature>
<dbReference type="STRING" id="78915.A0A4P9XP52"/>
<dbReference type="AlphaFoldDB" id="A0A4P9XP52"/>
<dbReference type="EC" id="2.1.1.360" evidence="2 11"/>
<evidence type="ECO:0000313" key="14">
    <source>
        <dbReference type="Proteomes" id="UP000271241"/>
    </source>
</evidence>
<comment type="function">
    <text evidence="11">Histone methyltransferase that specifically trimethylates histone H3 to form H3K79me3. This methylation is required for telomere silencing and for the pachytene checkpoint during the meiotic cell cycle by allowing the recruitment of RAD9 to double strand breaks. Nucleosomes are preferred as substrate compared to free histone.</text>
</comment>
<keyword evidence="7 11" id="KW-0156">Chromatin regulator</keyword>
<dbReference type="Gene3D" id="1.10.260.170">
    <property type="match status" value="1"/>
</dbReference>
<keyword evidence="6 11" id="KW-0949">S-adenosyl-L-methionine</keyword>
<dbReference type="CDD" id="cd02440">
    <property type="entry name" value="AdoMet_MTases"/>
    <property type="match status" value="1"/>
</dbReference>
<comment type="miscellaneous">
    <text evidence="11">In contrast to other lysine histone methyltransferases, it does not contain a SET domain, suggesting the existence of another mechanism for methylation of lysine residues of histones.</text>
</comment>
<proteinExistence type="inferred from homology"/>
<evidence type="ECO:0000256" key="7">
    <source>
        <dbReference type="ARBA" id="ARBA00022853"/>
    </source>
</evidence>
<dbReference type="GO" id="GO:0000077">
    <property type="term" value="P:DNA damage checkpoint signaling"/>
    <property type="evidence" value="ECO:0007669"/>
    <property type="project" value="TreeGrafter"/>
</dbReference>
<sequence>DRQEYTPVDDLVHTIEVLRRYVLRPRLARLLGNDQEGLMAELLAARGIHDGPRFLAALQRYTELIRTAQVKGRVVRRRSCDELPFELVCHVTYQVYSRIVAPQVEALQQYKAFSNFVYGEINPPLMREMVHEARITRDTVFVDLGCGIGNVVMYAAAQTGCEAHGVEIMDAPARLAQLQAREFLSRMRCYGVPHGNVRILHGDFLELPEVAKLLRRADVVLVNNYAFDSQLNQRLLQLFLDLKEGTRIVSLRNFVPLDHKITVRNAGSVESILRITSHTYPSGSVSWTNSGGQYFVQTVDRTAVQRF</sequence>
<evidence type="ECO:0000256" key="2">
    <source>
        <dbReference type="ARBA" id="ARBA00012190"/>
    </source>
</evidence>
<evidence type="ECO:0000256" key="1">
    <source>
        <dbReference type="ARBA" id="ARBA00004123"/>
    </source>
</evidence>
<evidence type="ECO:0000256" key="5">
    <source>
        <dbReference type="ARBA" id="ARBA00022679"/>
    </source>
</evidence>
<feature type="domain" description="DOT1" evidence="12">
    <location>
        <begin position="1"/>
        <end position="307"/>
    </location>
</feature>
<keyword evidence="8 11" id="KW-0539">Nucleus</keyword>
<organism evidence="13 14">
    <name type="scientific">Thamnocephalis sphaerospora</name>
    <dbReference type="NCBI Taxonomy" id="78915"/>
    <lineage>
        <taxon>Eukaryota</taxon>
        <taxon>Fungi</taxon>
        <taxon>Fungi incertae sedis</taxon>
        <taxon>Zoopagomycota</taxon>
        <taxon>Zoopagomycotina</taxon>
        <taxon>Zoopagomycetes</taxon>
        <taxon>Zoopagales</taxon>
        <taxon>Sigmoideomycetaceae</taxon>
        <taxon>Thamnocephalis</taxon>
    </lineage>
</organism>
<evidence type="ECO:0000256" key="4">
    <source>
        <dbReference type="ARBA" id="ARBA00022603"/>
    </source>
</evidence>
<feature type="non-terminal residue" evidence="13">
    <location>
        <position position="307"/>
    </location>
</feature>
<dbReference type="PANTHER" id="PTHR21451:SF0">
    <property type="entry name" value="HISTONE-LYSINE N-METHYLTRANSFERASE, H3 LYSINE-79 SPECIFIC"/>
    <property type="match status" value="1"/>
</dbReference>
<dbReference type="Pfam" id="PF08123">
    <property type="entry name" value="DOT1"/>
    <property type="match status" value="1"/>
</dbReference>
<evidence type="ECO:0000256" key="10">
    <source>
        <dbReference type="ARBA" id="ARBA00047770"/>
    </source>
</evidence>
<dbReference type="Gene3D" id="3.40.50.150">
    <property type="entry name" value="Vaccinia Virus protein VP39"/>
    <property type="match status" value="1"/>
</dbReference>
<dbReference type="SUPFAM" id="SSF53335">
    <property type="entry name" value="S-adenosyl-L-methionine-dependent methyltransferases"/>
    <property type="match status" value="1"/>
</dbReference>
<keyword evidence="14" id="KW-1185">Reference proteome</keyword>
<evidence type="ECO:0000256" key="8">
    <source>
        <dbReference type="ARBA" id="ARBA00023242"/>
    </source>
</evidence>
<comment type="subcellular location">
    <subcellularLocation>
        <location evidence="1 11">Nucleus</location>
    </subcellularLocation>
</comment>
<comment type="similarity">
    <text evidence="11">Belongs to the class I-like SAM-binding methyltransferase superfamily. DOT1 family.</text>
</comment>
<keyword evidence="5 11" id="KW-0808">Transferase</keyword>
<gene>
    <name evidence="13" type="ORF">THASP1DRAFT_9566</name>
</gene>
<dbReference type="InterPro" id="IPR029063">
    <property type="entry name" value="SAM-dependent_MTases_sf"/>
</dbReference>
<evidence type="ECO:0000256" key="11">
    <source>
        <dbReference type="RuleBase" id="RU271113"/>
    </source>
</evidence>
<dbReference type="InterPro" id="IPR030445">
    <property type="entry name" value="H3-K79_meTrfase"/>
</dbReference>
<dbReference type="PROSITE" id="PS51569">
    <property type="entry name" value="DOT1"/>
    <property type="match status" value="1"/>
</dbReference>
<protein>
    <recommendedName>
        <fullName evidence="3 11">Histone-lysine N-methyltransferase, H3 lysine-79 specific</fullName>
        <ecNumber evidence="2 11">2.1.1.360</ecNumber>
    </recommendedName>
    <alternativeName>
        <fullName evidence="9 11">Histone H3-K79 methyltransferase</fullName>
    </alternativeName>
</protein>